<dbReference type="Proteomes" id="UP001595557">
    <property type="component" value="Unassembled WGS sequence"/>
</dbReference>
<dbReference type="PROSITE" id="PS50850">
    <property type="entry name" value="MFS"/>
    <property type="match status" value="1"/>
</dbReference>
<evidence type="ECO:0000313" key="11">
    <source>
        <dbReference type="EMBL" id="MFC3170137.1"/>
    </source>
</evidence>
<feature type="transmembrane region" description="Helical" evidence="9">
    <location>
        <begin position="342"/>
        <end position="360"/>
    </location>
</feature>
<feature type="domain" description="Major facilitator superfamily (MFS) profile" evidence="10">
    <location>
        <begin position="28"/>
        <end position="436"/>
    </location>
</feature>
<evidence type="ECO:0000256" key="5">
    <source>
        <dbReference type="ARBA" id="ARBA00022692"/>
    </source>
</evidence>
<evidence type="ECO:0000256" key="9">
    <source>
        <dbReference type="SAM" id="Phobius"/>
    </source>
</evidence>
<evidence type="ECO:0000256" key="4">
    <source>
        <dbReference type="ARBA" id="ARBA00022475"/>
    </source>
</evidence>
<keyword evidence="8 9" id="KW-0472">Membrane</keyword>
<evidence type="ECO:0000256" key="1">
    <source>
        <dbReference type="ARBA" id="ARBA00004651"/>
    </source>
</evidence>
<evidence type="ECO:0000256" key="2">
    <source>
        <dbReference type="ARBA" id="ARBA00008240"/>
    </source>
</evidence>
<evidence type="ECO:0000256" key="7">
    <source>
        <dbReference type="ARBA" id="ARBA00022989"/>
    </source>
</evidence>
<feature type="transmembrane region" description="Helical" evidence="9">
    <location>
        <begin position="65"/>
        <end position="88"/>
    </location>
</feature>
<reference evidence="12" key="1">
    <citation type="journal article" date="2019" name="Int. J. Syst. Evol. Microbiol.">
        <title>The Global Catalogue of Microorganisms (GCM) 10K type strain sequencing project: providing services to taxonomists for standard genome sequencing and annotation.</title>
        <authorList>
            <consortium name="The Broad Institute Genomics Platform"/>
            <consortium name="The Broad Institute Genome Sequencing Center for Infectious Disease"/>
            <person name="Wu L."/>
            <person name="Ma J."/>
        </authorList>
    </citation>
    <scope>NUCLEOTIDE SEQUENCE [LARGE SCALE GENOMIC DNA]</scope>
    <source>
        <strain evidence="12">KCTC 52239</strain>
    </source>
</reference>
<evidence type="ECO:0000259" key="10">
    <source>
        <dbReference type="PROSITE" id="PS50850"/>
    </source>
</evidence>
<dbReference type="SUPFAM" id="SSF103473">
    <property type="entry name" value="MFS general substrate transporter"/>
    <property type="match status" value="1"/>
</dbReference>
<feature type="transmembrane region" description="Helical" evidence="9">
    <location>
        <begin position="292"/>
        <end position="312"/>
    </location>
</feature>
<organism evidence="11 12">
    <name type="scientific">Paracoccus fontiphilus</name>
    <dbReference type="NCBI Taxonomy" id="1815556"/>
    <lineage>
        <taxon>Bacteria</taxon>
        <taxon>Pseudomonadati</taxon>
        <taxon>Pseudomonadota</taxon>
        <taxon>Alphaproteobacteria</taxon>
        <taxon>Rhodobacterales</taxon>
        <taxon>Paracoccaceae</taxon>
        <taxon>Paracoccus</taxon>
    </lineage>
</organism>
<dbReference type="RefSeq" id="WP_242690149.1">
    <property type="nucleotide sequence ID" value="NZ_JAFNAW010000028.1"/>
</dbReference>
<feature type="transmembrane region" description="Helical" evidence="9">
    <location>
        <begin position="164"/>
        <end position="188"/>
    </location>
</feature>
<dbReference type="Pfam" id="PF07690">
    <property type="entry name" value="MFS_1"/>
    <property type="match status" value="1"/>
</dbReference>
<feature type="transmembrane region" description="Helical" evidence="9">
    <location>
        <begin position="124"/>
        <end position="143"/>
    </location>
</feature>
<feature type="transmembrane region" description="Helical" evidence="9">
    <location>
        <begin position="100"/>
        <end position="118"/>
    </location>
</feature>
<dbReference type="InterPro" id="IPR036259">
    <property type="entry name" value="MFS_trans_sf"/>
</dbReference>
<dbReference type="PANTHER" id="PTHR43528">
    <property type="entry name" value="ALPHA-KETOGLUTARATE PERMEASE"/>
    <property type="match status" value="1"/>
</dbReference>
<sequence>MTTAYISATAAADAPPDAKATPAVLRKVLTASFIGNFVEWFDYASYGYFATVIAVVFFPEIAPSAALLATFAVFAISFVIRPIGGIVWGSIGDRVGRRTALSWSILIMSGATTVIALLPSHAQIGMAAPVLLLLVRMVQGFSASGEYAGATSFLAEYAPPEKRGFYTSMVPASTAAGLLAGSLMSALLFSQLTEAQLHGWGWRLPFLLAFPLGLVGLYIRLKLEDTPRFRELEARHHVEATPVRELFTTYREPILRAFGVTCLNAVGFYLILSYMPTYLITEMGMDESASFLANSIALFAYIFLIFMMGALSDRFGRKTALVAASILFIVLTVPLFGLLDGATFGTIVLVQVIFGALLTVNDGTLPCFLSEIFPTRVRYSGFAFSFNTANALFGGTAPFIATWLISATGSKAAPAWFLVAAAVVALIAMLTSRETAGKPLED</sequence>
<comment type="subcellular location">
    <subcellularLocation>
        <location evidence="1">Cell membrane</location>
        <topology evidence="1">Multi-pass membrane protein</topology>
    </subcellularLocation>
</comment>
<feature type="transmembrane region" description="Helical" evidence="9">
    <location>
        <begin position="254"/>
        <end position="272"/>
    </location>
</feature>
<feature type="transmembrane region" description="Helical" evidence="9">
    <location>
        <begin position="381"/>
        <end position="406"/>
    </location>
</feature>
<keyword evidence="5 9" id="KW-0812">Transmembrane</keyword>
<dbReference type="InterPro" id="IPR051084">
    <property type="entry name" value="H+-coupled_symporters"/>
</dbReference>
<keyword evidence="7 9" id="KW-1133">Transmembrane helix</keyword>
<dbReference type="PROSITE" id="PS00216">
    <property type="entry name" value="SUGAR_TRANSPORT_1"/>
    <property type="match status" value="1"/>
</dbReference>
<feature type="transmembrane region" description="Helical" evidence="9">
    <location>
        <begin position="200"/>
        <end position="221"/>
    </location>
</feature>
<keyword evidence="4" id="KW-1003">Cell membrane</keyword>
<keyword evidence="3" id="KW-0813">Transport</keyword>
<dbReference type="EMBL" id="JBHRTE010000094">
    <property type="protein sequence ID" value="MFC3170137.1"/>
    <property type="molecule type" value="Genomic_DNA"/>
</dbReference>
<keyword evidence="6" id="KW-0769">Symport</keyword>
<dbReference type="Gene3D" id="1.20.1250.20">
    <property type="entry name" value="MFS general substrate transporter like domains"/>
    <property type="match status" value="2"/>
</dbReference>
<feature type="transmembrane region" description="Helical" evidence="9">
    <location>
        <begin position="412"/>
        <end position="430"/>
    </location>
</feature>
<comment type="caution">
    <text evidence="11">The sequence shown here is derived from an EMBL/GenBank/DDBJ whole genome shotgun (WGS) entry which is preliminary data.</text>
</comment>
<name>A0ABV7IN70_9RHOB</name>
<evidence type="ECO:0000313" key="12">
    <source>
        <dbReference type="Proteomes" id="UP001595557"/>
    </source>
</evidence>
<feature type="transmembrane region" description="Helical" evidence="9">
    <location>
        <begin position="319"/>
        <end position="336"/>
    </location>
</feature>
<dbReference type="InterPro" id="IPR020846">
    <property type="entry name" value="MFS_dom"/>
</dbReference>
<dbReference type="Pfam" id="PF00083">
    <property type="entry name" value="Sugar_tr"/>
    <property type="match status" value="1"/>
</dbReference>
<dbReference type="InterPro" id="IPR005829">
    <property type="entry name" value="Sugar_transporter_CS"/>
</dbReference>
<accession>A0ABV7IN70</accession>
<comment type="similarity">
    <text evidence="2">Belongs to the major facilitator superfamily. Metabolite:H+ Symporter (MHS) family (TC 2.A.1.6) family.</text>
</comment>
<evidence type="ECO:0000256" key="3">
    <source>
        <dbReference type="ARBA" id="ARBA00022448"/>
    </source>
</evidence>
<gene>
    <name evidence="11" type="ORF">ACFOD7_18990</name>
</gene>
<evidence type="ECO:0000256" key="8">
    <source>
        <dbReference type="ARBA" id="ARBA00023136"/>
    </source>
</evidence>
<feature type="transmembrane region" description="Helical" evidence="9">
    <location>
        <begin position="40"/>
        <end position="59"/>
    </location>
</feature>
<proteinExistence type="inferred from homology"/>
<keyword evidence="12" id="KW-1185">Reference proteome</keyword>
<dbReference type="PANTHER" id="PTHR43528:SF1">
    <property type="entry name" value="ALPHA-KETOGLUTARATE PERMEASE"/>
    <property type="match status" value="1"/>
</dbReference>
<protein>
    <submittedName>
        <fullName evidence="11">MFS transporter</fullName>
    </submittedName>
</protein>
<evidence type="ECO:0000256" key="6">
    <source>
        <dbReference type="ARBA" id="ARBA00022847"/>
    </source>
</evidence>
<dbReference type="InterPro" id="IPR005828">
    <property type="entry name" value="MFS_sugar_transport-like"/>
</dbReference>
<dbReference type="InterPro" id="IPR011701">
    <property type="entry name" value="MFS"/>
</dbReference>